<dbReference type="GO" id="GO:0032451">
    <property type="term" value="F:demethylase activity"/>
    <property type="evidence" value="ECO:0007669"/>
    <property type="project" value="TreeGrafter"/>
</dbReference>
<dbReference type="OrthoDB" id="442860at2759"/>
<keyword evidence="3" id="KW-0560">Oxidoreductase</keyword>
<dbReference type="GO" id="GO:0070988">
    <property type="term" value="P:demethylation"/>
    <property type="evidence" value="ECO:0007669"/>
    <property type="project" value="InterPro"/>
</dbReference>
<dbReference type="GO" id="GO:0070938">
    <property type="term" value="C:contractile ring"/>
    <property type="evidence" value="ECO:0007669"/>
    <property type="project" value="TreeGrafter"/>
</dbReference>
<keyword evidence="3" id="KW-0223">Dioxygenase</keyword>
<dbReference type="InParanoid" id="A0A6J2WVS7"/>
<dbReference type="GO" id="GO:0031032">
    <property type="term" value="P:actomyosin structure organization"/>
    <property type="evidence" value="ECO:0007669"/>
    <property type="project" value="TreeGrafter"/>
</dbReference>
<dbReference type="AlphaFoldDB" id="A0A6J2WVS7"/>
<dbReference type="InterPro" id="IPR032857">
    <property type="entry name" value="ALKBH4"/>
</dbReference>
<proteinExistence type="predicted"/>
<gene>
    <name evidence="3" type="primary">alkbh4</name>
</gene>
<dbReference type="PANTHER" id="PTHR12463">
    <property type="entry name" value="OXYGENASE-RELATED"/>
    <property type="match status" value="1"/>
</dbReference>
<evidence type="ECO:0000256" key="1">
    <source>
        <dbReference type="ARBA" id="ARBA00001954"/>
    </source>
</evidence>
<dbReference type="SUPFAM" id="SSF51197">
    <property type="entry name" value="Clavaminate synthase-like"/>
    <property type="match status" value="1"/>
</dbReference>
<dbReference type="GO" id="GO:0030496">
    <property type="term" value="C:midbody"/>
    <property type="evidence" value="ECO:0007669"/>
    <property type="project" value="TreeGrafter"/>
</dbReference>
<dbReference type="FunFam" id="2.60.120.590:FF:000008">
    <property type="entry name" value="Alpha-ketoglutarate-dependent dioxygenase alkB homolog 4"/>
    <property type="match status" value="1"/>
</dbReference>
<sequence>MAATEDKTPAVCGCKGIRTCLICEQQNVKKQSVIANNEQIQCDFTYDPLSKLAVRNKHGVQEYLPLPGIRIWENFVTEDEEKDLVTEMDRNMWRDSQSGRRKQDFGPKVNFKKRRVRLGGFSGLPAISRKLVERMKEEPLLAGFQPVEQCNLDYSPERGSAIDPHLDDSWLWGEHLVTVNLLSSTVLTMSLDEGTGEPDKEEVRVAVHLPRRCLVVLYGEARHRWKHAIHRKDIHSRRVCSTFRELSAEFLPGGVQEKLGSELLDIALSFKGVPL</sequence>
<dbReference type="RefSeq" id="XP_030648390.1">
    <property type="nucleotide sequence ID" value="XM_030792530.1"/>
</dbReference>
<evidence type="ECO:0000313" key="3">
    <source>
        <dbReference type="RefSeq" id="XP_030648390.1"/>
    </source>
</evidence>
<reference evidence="3" key="1">
    <citation type="submission" date="2025-08" db="UniProtKB">
        <authorList>
            <consortium name="RefSeq"/>
        </authorList>
    </citation>
    <scope>IDENTIFICATION</scope>
</reference>
<dbReference type="GO" id="GO:0051213">
    <property type="term" value="F:dioxygenase activity"/>
    <property type="evidence" value="ECO:0007669"/>
    <property type="project" value="UniProtKB-KW"/>
</dbReference>
<keyword evidence="2" id="KW-1185">Reference proteome</keyword>
<dbReference type="PANTHER" id="PTHR12463:SF0">
    <property type="entry name" value="ALPHA-KETOGLUTARATE-DEPENDENT DIOXYGENASE ALKB HOMOLOG 4"/>
    <property type="match status" value="1"/>
</dbReference>
<dbReference type="Proteomes" id="UP000504632">
    <property type="component" value="Chromosome 15"/>
</dbReference>
<organism evidence="2 3">
    <name type="scientific">Chanos chanos</name>
    <name type="common">Milkfish</name>
    <name type="synonym">Mugil chanos</name>
    <dbReference type="NCBI Taxonomy" id="29144"/>
    <lineage>
        <taxon>Eukaryota</taxon>
        <taxon>Metazoa</taxon>
        <taxon>Chordata</taxon>
        <taxon>Craniata</taxon>
        <taxon>Vertebrata</taxon>
        <taxon>Euteleostomi</taxon>
        <taxon>Actinopterygii</taxon>
        <taxon>Neopterygii</taxon>
        <taxon>Teleostei</taxon>
        <taxon>Ostariophysi</taxon>
        <taxon>Gonorynchiformes</taxon>
        <taxon>Chanidae</taxon>
        <taxon>Chanos</taxon>
    </lineage>
</organism>
<comment type="cofactor">
    <cofactor evidence="1">
        <name>Fe(2+)</name>
        <dbReference type="ChEBI" id="CHEBI:29033"/>
    </cofactor>
</comment>
<protein>
    <submittedName>
        <fullName evidence="3">Alpha-ketoglutarate-dependent dioxygenase alkB homolog 4</fullName>
    </submittedName>
</protein>
<dbReference type="InterPro" id="IPR037151">
    <property type="entry name" value="AlkB-like_sf"/>
</dbReference>
<accession>A0A6J2WVS7</accession>
<name>A0A6J2WVS7_CHACN</name>
<evidence type="ECO:0000313" key="2">
    <source>
        <dbReference type="Proteomes" id="UP000504632"/>
    </source>
</evidence>
<dbReference type="GO" id="GO:0003779">
    <property type="term" value="F:actin binding"/>
    <property type="evidence" value="ECO:0007669"/>
    <property type="project" value="TreeGrafter"/>
</dbReference>
<dbReference type="Gene3D" id="2.60.120.590">
    <property type="entry name" value="Alpha-ketoglutarate-dependent dioxygenase AlkB-like"/>
    <property type="match status" value="1"/>
</dbReference>
<dbReference type="CTD" id="54784"/>
<dbReference type="GeneID" id="115828516"/>